<evidence type="ECO:0008006" key="3">
    <source>
        <dbReference type="Google" id="ProtNLM"/>
    </source>
</evidence>
<dbReference type="AlphaFoldDB" id="A0A2M7AT59"/>
<comment type="caution">
    <text evidence="1">The sequence shown here is derived from an EMBL/GenBank/DDBJ whole genome shotgun (WGS) entry which is preliminary data.</text>
</comment>
<organism evidence="1 2">
    <name type="scientific">Candidatus Shapirobacteria bacterium CG06_land_8_20_14_3_00_40_12</name>
    <dbReference type="NCBI Taxonomy" id="1974881"/>
    <lineage>
        <taxon>Bacteria</taxon>
        <taxon>Candidatus Shapironibacteriota</taxon>
    </lineage>
</organism>
<dbReference type="EMBL" id="PEWA01000005">
    <property type="protein sequence ID" value="PIU73811.1"/>
    <property type="molecule type" value="Genomic_DNA"/>
</dbReference>
<accession>A0A2M7AT59</accession>
<evidence type="ECO:0000313" key="2">
    <source>
        <dbReference type="Proteomes" id="UP000231407"/>
    </source>
</evidence>
<gene>
    <name evidence="1" type="ORF">COS78_00355</name>
</gene>
<name>A0A2M7AT59_9BACT</name>
<dbReference type="Gene3D" id="3.40.50.150">
    <property type="entry name" value="Vaccinia Virus protein VP39"/>
    <property type="match status" value="1"/>
</dbReference>
<sequence>MVGSMEKLAPKIKNGQETLKKILAIPRGDMQNFGLSTEVAATDLARAGIIDEVVDVLPENVRSEFIGRWGEYEVTVDETFVANLLSGAATDFNQYLFAEFYHRLAGNEFTLANLHSGDTLLHAGCGPLPGTDICLSQLGVKVTGVEVDDMRTREATAVLKKLTELKQLGTGSVRVRNYAIETVRFNGYKVILFSAMVLDKPTKLVLRDMYSSLGSGGENPDYLILRDTWGIGRLMYPPITGKSTVYEFVGDTREFLNPNDRIISKLYKINIAGRMSDWGGAGTESTGYMPTLSPRG</sequence>
<evidence type="ECO:0000313" key="1">
    <source>
        <dbReference type="EMBL" id="PIU73811.1"/>
    </source>
</evidence>
<dbReference type="InterPro" id="IPR029063">
    <property type="entry name" value="SAM-dependent_MTases_sf"/>
</dbReference>
<reference evidence="2" key="1">
    <citation type="submission" date="2017-09" db="EMBL/GenBank/DDBJ databases">
        <title>Depth-based differentiation of microbial function through sediment-hosted aquifers and enrichment of novel symbionts in the deep terrestrial subsurface.</title>
        <authorList>
            <person name="Probst A.J."/>
            <person name="Ladd B."/>
            <person name="Jarett J.K."/>
            <person name="Geller-Mcgrath D.E."/>
            <person name="Sieber C.M.K."/>
            <person name="Emerson J.B."/>
            <person name="Anantharaman K."/>
            <person name="Thomas B.C."/>
            <person name="Malmstrom R."/>
            <person name="Stieglmeier M."/>
            <person name="Klingl A."/>
            <person name="Woyke T."/>
            <person name="Ryan C.M."/>
            <person name="Banfield J.F."/>
        </authorList>
    </citation>
    <scope>NUCLEOTIDE SEQUENCE [LARGE SCALE GENOMIC DNA]</scope>
</reference>
<proteinExistence type="predicted"/>
<dbReference type="SUPFAM" id="SSF53335">
    <property type="entry name" value="S-adenosyl-L-methionine-dependent methyltransferases"/>
    <property type="match status" value="1"/>
</dbReference>
<dbReference type="Proteomes" id="UP000231407">
    <property type="component" value="Unassembled WGS sequence"/>
</dbReference>
<protein>
    <recommendedName>
        <fullName evidence="3">SAM-dependent methyltransferase</fullName>
    </recommendedName>
</protein>